<dbReference type="Proteomes" id="UP000196084">
    <property type="component" value="Unassembled WGS sequence"/>
</dbReference>
<sequence>MSSSASGAGPHAADATDLSDTTVHRAVAGYVGVVVAALALTAAVAANTSALVLLGATLAGFVAGAAAGGVASSRVPTLPIHIGRTRYRRGAVVGLAAPFVAITFAAIFGSVGSQTGLAAIASAFGIVLAGQWLSSVARTRAVAATVSSKALATARWQPPRSPALDWLLLGLWPLVAAMNAYVGDWFSAFIWAGLGLLWATSGLIEGRFRLGDTGVDPEIRIYEAGLVKQRPYSATLVSWDDVDHVRLRDGELVLERGFFDVRFDQGTLEDPKDVLSVIEGQLSRDVRVV</sequence>
<feature type="transmembrane region" description="Helical" evidence="1">
    <location>
        <begin position="27"/>
        <end position="45"/>
    </location>
</feature>
<keyword evidence="1" id="KW-0472">Membrane</keyword>
<evidence type="ECO:0000313" key="2">
    <source>
        <dbReference type="EMBL" id="OVE83663.1"/>
    </source>
</evidence>
<dbReference type="RefSeq" id="WP_054862752.1">
    <property type="nucleotide sequence ID" value="NZ_MWPH01000003.1"/>
</dbReference>
<name>A0A202E5U9_9EURY</name>
<keyword evidence="3" id="KW-1185">Reference proteome</keyword>
<feature type="transmembrane region" description="Helical" evidence="1">
    <location>
        <begin position="188"/>
        <end position="204"/>
    </location>
</feature>
<dbReference type="OrthoDB" id="170115at2157"/>
<protein>
    <submittedName>
        <fullName evidence="2">Uncharacterized protein</fullName>
    </submittedName>
</protein>
<dbReference type="EMBL" id="MWPH01000003">
    <property type="protein sequence ID" value="OVE83663.1"/>
    <property type="molecule type" value="Genomic_DNA"/>
</dbReference>
<dbReference type="AlphaFoldDB" id="A0A202E5U9"/>
<feature type="transmembrane region" description="Helical" evidence="1">
    <location>
        <begin position="91"/>
        <end position="109"/>
    </location>
</feature>
<evidence type="ECO:0000256" key="1">
    <source>
        <dbReference type="SAM" id="Phobius"/>
    </source>
</evidence>
<proteinExistence type="predicted"/>
<feature type="transmembrane region" description="Helical" evidence="1">
    <location>
        <begin position="115"/>
        <end position="133"/>
    </location>
</feature>
<organism evidence="2 3">
    <name type="scientific">Natronolimnobius baerhuensis</name>
    <dbReference type="NCBI Taxonomy" id="253108"/>
    <lineage>
        <taxon>Archaea</taxon>
        <taxon>Methanobacteriati</taxon>
        <taxon>Methanobacteriota</taxon>
        <taxon>Stenosarchaea group</taxon>
        <taxon>Halobacteria</taxon>
        <taxon>Halobacteriales</taxon>
        <taxon>Natrialbaceae</taxon>
        <taxon>Natronolimnobius</taxon>
    </lineage>
</organism>
<accession>A0A202E5U9</accession>
<keyword evidence="1" id="KW-0812">Transmembrane</keyword>
<comment type="caution">
    <text evidence="2">The sequence shown here is derived from an EMBL/GenBank/DDBJ whole genome shotgun (WGS) entry which is preliminary data.</text>
</comment>
<evidence type="ECO:0000313" key="3">
    <source>
        <dbReference type="Proteomes" id="UP000196084"/>
    </source>
</evidence>
<reference evidence="2 3" key="1">
    <citation type="submission" date="2017-02" db="EMBL/GenBank/DDBJ databases">
        <title>Natronthermophilus aegyptiacus gen. nov.,sp. nov., an aerobic, extremely halophilic alkalithermophilic archaeon isolated from the athalassohaline Wadi An Natrun, Egypt.</title>
        <authorList>
            <person name="Zhao B."/>
        </authorList>
    </citation>
    <scope>NUCLEOTIDE SEQUENCE [LARGE SCALE GENOMIC DNA]</scope>
    <source>
        <strain evidence="2 3">CGMCC 1.3597</strain>
    </source>
</reference>
<gene>
    <name evidence="2" type="ORF">B2G88_14630</name>
</gene>
<keyword evidence="1" id="KW-1133">Transmembrane helix</keyword>
<feature type="transmembrane region" description="Helical" evidence="1">
    <location>
        <begin position="51"/>
        <end position="71"/>
    </location>
</feature>